<gene>
    <name evidence="1" type="ORF">HMPREF3206_00649</name>
</gene>
<dbReference type="RefSeq" id="WP_008801376.1">
    <property type="nucleotide sequence ID" value="NZ_KQ956522.1"/>
</dbReference>
<dbReference type="SUPFAM" id="SSF53448">
    <property type="entry name" value="Nucleotide-diphospho-sugar transferases"/>
    <property type="match status" value="1"/>
</dbReference>
<evidence type="ECO:0000313" key="1">
    <source>
        <dbReference type="EMBL" id="KXA15563.1"/>
    </source>
</evidence>
<dbReference type="Proteomes" id="UP000070617">
    <property type="component" value="Unassembled WGS sequence"/>
</dbReference>
<proteinExistence type="predicted"/>
<evidence type="ECO:0000313" key="2">
    <source>
        <dbReference type="Proteomes" id="UP000070617"/>
    </source>
</evidence>
<dbReference type="EMBL" id="LRPX01000026">
    <property type="protein sequence ID" value="KXA15563.1"/>
    <property type="molecule type" value="Genomic_DNA"/>
</dbReference>
<dbReference type="PANTHER" id="PTHR21485">
    <property type="entry name" value="HAD SUPERFAMILY MEMBERS CMAS AND KDSC"/>
    <property type="match status" value="1"/>
</dbReference>
<protein>
    <submittedName>
        <fullName evidence="1">Cytidylyltransferase</fullName>
    </submittedName>
</protein>
<name>A0A133NH26_9FUSO</name>
<dbReference type="STRING" id="134605.HMPREF3206_00649"/>
<organism evidence="1 2">
    <name type="scientific">Fusobacterium equinum</name>
    <dbReference type="NCBI Taxonomy" id="134605"/>
    <lineage>
        <taxon>Bacteria</taxon>
        <taxon>Fusobacteriati</taxon>
        <taxon>Fusobacteriota</taxon>
        <taxon>Fusobacteriia</taxon>
        <taxon>Fusobacteriales</taxon>
        <taxon>Fusobacteriaceae</taxon>
        <taxon>Fusobacterium</taxon>
    </lineage>
</organism>
<dbReference type="InterPro" id="IPR050793">
    <property type="entry name" value="CMP-NeuNAc_synthase"/>
</dbReference>
<comment type="caution">
    <text evidence="1">The sequence shown here is derived from an EMBL/GenBank/DDBJ whole genome shotgun (WGS) entry which is preliminary data.</text>
</comment>
<dbReference type="Gene3D" id="3.90.550.10">
    <property type="entry name" value="Spore Coat Polysaccharide Biosynthesis Protein SpsA, Chain A"/>
    <property type="match status" value="1"/>
</dbReference>
<dbReference type="AlphaFoldDB" id="A0A133NH26"/>
<dbReference type="PANTHER" id="PTHR21485:SF6">
    <property type="entry name" value="N-ACYLNEURAMINATE CYTIDYLYLTRANSFERASE-RELATED"/>
    <property type="match status" value="1"/>
</dbReference>
<dbReference type="CDD" id="cd02513">
    <property type="entry name" value="CMP-NeuAc_Synthase"/>
    <property type="match status" value="1"/>
</dbReference>
<keyword evidence="1" id="KW-0548">Nucleotidyltransferase</keyword>
<keyword evidence="1" id="KW-0808">Transferase</keyword>
<dbReference type="InterPro" id="IPR029044">
    <property type="entry name" value="Nucleotide-diphossugar_trans"/>
</dbReference>
<dbReference type="InterPro" id="IPR003329">
    <property type="entry name" value="Cytidylyl_trans"/>
</dbReference>
<dbReference type="GO" id="GO:0008781">
    <property type="term" value="F:N-acylneuraminate cytidylyltransferase activity"/>
    <property type="evidence" value="ECO:0007669"/>
    <property type="project" value="TreeGrafter"/>
</dbReference>
<sequence>MYGTKKILAIIPARGGSKGIKKKNIIEINGLPLIAYTLKESQNSRYLDRTIVSTEDLEIKEVVEKYGGEVPFLRPIELAQDHSKTIDCIVYSIDMLKKLGEEYDYVMILQCTTPLRKACHIDESIEKIINSTERSLVSVSEVEEHPILMRTLNTDGSLSNLLNKNSTMRRQDFPKVYKVDGVIYIQKIDKNFNENTSLNDGKLAYIMDRKYTIDIDEYLDIAKVEFYLHELRKK</sequence>
<keyword evidence="2" id="KW-1185">Reference proteome</keyword>
<accession>A0A133NH26</accession>
<dbReference type="PATRIC" id="fig|134605.3.peg.652"/>
<reference evidence="2" key="1">
    <citation type="submission" date="2016-01" db="EMBL/GenBank/DDBJ databases">
        <authorList>
            <person name="Mitreva M."/>
            <person name="Pepin K.H."/>
            <person name="Mihindukulasuriya K.A."/>
            <person name="Fulton R."/>
            <person name="Fronick C."/>
            <person name="O'Laughlin M."/>
            <person name="Miner T."/>
            <person name="Herter B."/>
            <person name="Rosa B.A."/>
            <person name="Cordes M."/>
            <person name="Tomlinson C."/>
            <person name="Wollam A."/>
            <person name="Palsikar V.B."/>
            <person name="Mardis E.R."/>
            <person name="Wilson R.K."/>
        </authorList>
    </citation>
    <scope>NUCLEOTIDE SEQUENCE [LARGE SCALE GENOMIC DNA]</scope>
    <source>
        <strain evidence="2">CMW8396</strain>
    </source>
</reference>
<dbReference type="Pfam" id="PF02348">
    <property type="entry name" value="CTP_transf_3"/>
    <property type="match status" value="1"/>
</dbReference>